<accession>A0A9Q0Q4Y8</accession>
<sequence length="127" mass="14548">MFARTPFKSTELRNKLLAVDPLNKDHVIKGPTRFSETSFPVGNLAKPSMKDLEFIEELKQLMEKEEVLKDEDELAALQARLRKRFPVDACNKARKNWTPTGSSRTTAGWKICSHLWKQIERHPSAAV</sequence>
<protein>
    <submittedName>
        <fullName evidence="1">Uncharacterized protein</fullName>
    </submittedName>
</protein>
<reference evidence="1" key="2">
    <citation type="journal article" date="2023" name="Int. J. Mol. Sci.">
        <title>De Novo Assembly and Annotation of 11 Diverse Shrub Willow (Salix) Genomes Reveals Novel Gene Organization in Sex-Linked Regions.</title>
        <authorList>
            <person name="Hyden B."/>
            <person name="Feng K."/>
            <person name="Yates T.B."/>
            <person name="Jawdy S."/>
            <person name="Cereghino C."/>
            <person name="Smart L.B."/>
            <person name="Muchero W."/>
        </authorList>
    </citation>
    <scope>NUCLEOTIDE SEQUENCE</scope>
    <source>
        <tissue evidence="1">Shoot tip</tissue>
    </source>
</reference>
<comment type="caution">
    <text evidence="1">The sequence shown here is derived from an EMBL/GenBank/DDBJ whole genome shotgun (WGS) entry which is preliminary data.</text>
</comment>
<dbReference type="Proteomes" id="UP001151532">
    <property type="component" value="Chromosome 6"/>
</dbReference>
<evidence type="ECO:0000313" key="1">
    <source>
        <dbReference type="EMBL" id="KAJ6700089.1"/>
    </source>
</evidence>
<reference evidence="1" key="1">
    <citation type="submission" date="2022-11" db="EMBL/GenBank/DDBJ databases">
        <authorList>
            <person name="Hyden B.L."/>
            <person name="Feng K."/>
            <person name="Yates T."/>
            <person name="Jawdy S."/>
            <person name="Smart L.B."/>
            <person name="Muchero W."/>
        </authorList>
    </citation>
    <scope>NUCLEOTIDE SEQUENCE</scope>
    <source>
        <tissue evidence="1">Shoot tip</tissue>
    </source>
</reference>
<dbReference type="AlphaFoldDB" id="A0A9Q0Q4Y8"/>
<dbReference type="EMBL" id="JAPFFK010000017">
    <property type="protein sequence ID" value="KAJ6700089.1"/>
    <property type="molecule type" value="Genomic_DNA"/>
</dbReference>
<keyword evidence="2" id="KW-1185">Reference proteome</keyword>
<evidence type="ECO:0000313" key="2">
    <source>
        <dbReference type="Proteomes" id="UP001151532"/>
    </source>
</evidence>
<name>A0A9Q0Q4Y8_SALPP</name>
<gene>
    <name evidence="1" type="ORF">OIU79_013183</name>
</gene>
<organism evidence="1 2">
    <name type="scientific">Salix purpurea</name>
    <name type="common">Purple osier willow</name>
    <dbReference type="NCBI Taxonomy" id="77065"/>
    <lineage>
        <taxon>Eukaryota</taxon>
        <taxon>Viridiplantae</taxon>
        <taxon>Streptophyta</taxon>
        <taxon>Embryophyta</taxon>
        <taxon>Tracheophyta</taxon>
        <taxon>Spermatophyta</taxon>
        <taxon>Magnoliopsida</taxon>
        <taxon>eudicotyledons</taxon>
        <taxon>Gunneridae</taxon>
        <taxon>Pentapetalae</taxon>
        <taxon>rosids</taxon>
        <taxon>fabids</taxon>
        <taxon>Malpighiales</taxon>
        <taxon>Salicaceae</taxon>
        <taxon>Saliceae</taxon>
        <taxon>Salix</taxon>
    </lineage>
</organism>
<dbReference type="OrthoDB" id="1750894at2759"/>
<proteinExistence type="predicted"/>